<evidence type="ECO:0000313" key="1">
    <source>
        <dbReference type="EMBL" id="UYV20917.1"/>
    </source>
</evidence>
<protein>
    <submittedName>
        <fullName evidence="1">Uncharacterized protein</fullName>
    </submittedName>
</protein>
<reference evidence="1" key="1">
    <citation type="journal article" date="2022" name="Antonie Van Leeuwenhoek">
        <title>Whole genome sequencing of the halophilic Halomonas qaidamensis XH36, a novel species strain with high ectoine production.</title>
        <authorList>
            <person name="Zhang T."/>
            <person name="Cui T."/>
            <person name="Cao Y."/>
            <person name="Li Y."/>
            <person name="Li F."/>
            <person name="Zhu D."/>
            <person name="Xing J."/>
        </authorList>
    </citation>
    <scope>NUCLEOTIDE SEQUENCE</scope>
    <source>
        <strain evidence="1">XH36</strain>
    </source>
</reference>
<proteinExistence type="predicted"/>
<keyword evidence="2" id="KW-1185">Reference proteome</keyword>
<accession>A0ABY6JWR6</accession>
<dbReference type="RefSeq" id="WP_264431583.1">
    <property type="nucleotide sequence ID" value="NZ_CP080628.1"/>
</dbReference>
<organism evidence="1 2">
    <name type="scientific">Halomonas qaidamensis</name>
    <dbReference type="NCBI Taxonomy" id="2866211"/>
    <lineage>
        <taxon>Bacteria</taxon>
        <taxon>Pseudomonadati</taxon>
        <taxon>Pseudomonadota</taxon>
        <taxon>Gammaproteobacteria</taxon>
        <taxon>Oceanospirillales</taxon>
        <taxon>Halomonadaceae</taxon>
        <taxon>Halomonas</taxon>
    </lineage>
</organism>
<evidence type="ECO:0000313" key="2">
    <source>
        <dbReference type="Proteomes" id="UP001163082"/>
    </source>
</evidence>
<dbReference type="Proteomes" id="UP001163082">
    <property type="component" value="Plasmid unnamed"/>
</dbReference>
<dbReference type="EMBL" id="CP080628">
    <property type="protein sequence ID" value="UYV20917.1"/>
    <property type="molecule type" value="Genomic_DNA"/>
</dbReference>
<dbReference type="Pfam" id="PF23840">
    <property type="entry name" value="Phage_tail_terminator"/>
    <property type="match status" value="1"/>
</dbReference>
<geneLocation type="plasmid" evidence="1 2">
    <name>unnamed</name>
</geneLocation>
<dbReference type="InterPro" id="IPR056912">
    <property type="entry name" value="Phage_JBD30_tail_term-like"/>
</dbReference>
<name>A0ABY6JWR6_9GAMM</name>
<gene>
    <name evidence="1" type="ORF">K1Y77_17295</name>
</gene>
<keyword evidence="1" id="KW-0614">Plasmid</keyword>
<sequence>MQDYDITNALKARVASECPGFAVVDEAWFSEPIDDYNDKTPAAYVYLAEDSAEAANELSRRQATAQVYGVFIICETGDTFRAQRHQVREALFGWQPPGSSGVMAFHSGQMQEIRGRYVWWREYWTLETPNALTASRTVTI</sequence>